<keyword evidence="4" id="KW-0482">Metalloprotease</keyword>
<accession>A0A4S3B3B7</accession>
<dbReference type="PANTHER" id="PTHR36435:SF1">
    <property type="entry name" value="CAAX AMINO TERMINAL PROTEASE FAMILY PROTEIN"/>
    <property type="match status" value="1"/>
</dbReference>
<comment type="similarity">
    <text evidence="1">Belongs to the UPF0177 family.</text>
</comment>
<keyword evidence="2" id="KW-0472">Membrane</keyword>
<dbReference type="Pfam" id="PF02517">
    <property type="entry name" value="Rce1-like"/>
    <property type="match status" value="1"/>
</dbReference>
<gene>
    <name evidence="4" type="ORF">ESZ54_04060</name>
</gene>
<keyword evidence="4" id="KW-0378">Hydrolase</keyword>
<feature type="transmembrane region" description="Helical" evidence="2">
    <location>
        <begin position="89"/>
        <end position="110"/>
    </location>
</feature>
<dbReference type="EMBL" id="SDGV01000010">
    <property type="protein sequence ID" value="THB61634.1"/>
    <property type="molecule type" value="Genomic_DNA"/>
</dbReference>
<feature type="transmembrane region" description="Helical" evidence="2">
    <location>
        <begin position="165"/>
        <end position="181"/>
    </location>
</feature>
<evidence type="ECO:0000256" key="2">
    <source>
        <dbReference type="SAM" id="Phobius"/>
    </source>
</evidence>
<feature type="transmembrane region" description="Helical" evidence="2">
    <location>
        <begin position="48"/>
        <end position="69"/>
    </location>
</feature>
<dbReference type="InterPro" id="IPR003675">
    <property type="entry name" value="Rce1/LyrA-like_dom"/>
</dbReference>
<evidence type="ECO:0000313" key="4">
    <source>
        <dbReference type="EMBL" id="THB61634.1"/>
    </source>
</evidence>
<evidence type="ECO:0000259" key="3">
    <source>
        <dbReference type="Pfam" id="PF02517"/>
    </source>
</evidence>
<dbReference type="GO" id="GO:0004175">
    <property type="term" value="F:endopeptidase activity"/>
    <property type="evidence" value="ECO:0007669"/>
    <property type="project" value="UniProtKB-ARBA"/>
</dbReference>
<dbReference type="Proteomes" id="UP000310506">
    <property type="component" value="Unassembled WGS sequence"/>
</dbReference>
<reference evidence="4 5" key="1">
    <citation type="submission" date="2019-01" db="EMBL/GenBank/DDBJ databases">
        <title>Vagococcus silagei sp. nov. isolated from brewer's grain.</title>
        <authorList>
            <person name="Guu J.-R."/>
        </authorList>
    </citation>
    <scope>NUCLEOTIDE SEQUENCE [LARGE SCALE GENOMIC DNA]</scope>
    <source>
        <strain evidence="4 5">2B-2</strain>
    </source>
</reference>
<dbReference type="RefSeq" id="WP_136136406.1">
    <property type="nucleotide sequence ID" value="NZ_SDGV01000010.1"/>
</dbReference>
<sequence length="237" mass="26524">METRGQKIWYYVKCILWLIGLFFLSQVPTLLATIVGKFANKASIPVQVGIGVVWLIIFTAIIIFFIKFFNKYSKEGFKKINIGDGVVVFLYYLVGLGITGIGTVLMQVVYGDTTTENQAVIETLFGADQSMVTVLCMTISIAIGAPILEELLFRGIPVAFFGDKMPMWVIGIVTSLLFSAGHLSTNIISFIIYFAMGMLMFLTYRTRKNIGDSMLFHFFQNGLAAFMMLKMYLDAIN</sequence>
<keyword evidence="5" id="KW-1185">Reference proteome</keyword>
<keyword evidence="2" id="KW-1133">Transmembrane helix</keyword>
<feature type="transmembrane region" description="Helical" evidence="2">
    <location>
        <begin position="130"/>
        <end position="153"/>
    </location>
</feature>
<dbReference type="InterPro" id="IPR052710">
    <property type="entry name" value="CAAX_protease"/>
</dbReference>
<evidence type="ECO:0000256" key="1">
    <source>
        <dbReference type="ARBA" id="ARBA00009067"/>
    </source>
</evidence>
<dbReference type="GO" id="GO:0006508">
    <property type="term" value="P:proteolysis"/>
    <property type="evidence" value="ECO:0007669"/>
    <property type="project" value="UniProtKB-KW"/>
</dbReference>
<feature type="domain" description="CAAX prenyl protease 2/Lysostaphin resistance protein A-like" evidence="3">
    <location>
        <begin position="134"/>
        <end position="222"/>
    </location>
</feature>
<name>A0A4S3B3B7_9ENTE</name>
<comment type="caution">
    <text evidence="4">The sequence shown here is derived from an EMBL/GenBank/DDBJ whole genome shotgun (WGS) entry which is preliminary data.</text>
</comment>
<keyword evidence="2" id="KW-0812">Transmembrane</keyword>
<protein>
    <submittedName>
        <fullName evidence="4">CPBP family intramembrane metalloprotease</fullName>
    </submittedName>
</protein>
<dbReference type="GO" id="GO:0080120">
    <property type="term" value="P:CAAX-box protein maturation"/>
    <property type="evidence" value="ECO:0007669"/>
    <property type="project" value="UniProtKB-ARBA"/>
</dbReference>
<feature type="transmembrane region" description="Helical" evidence="2">
    <location>
        <begin position="187"/>
        <end position="204"/>
    </location>
</feature>
<dbReference type="OrthoDB" id="8607342at2"/>
<keyword evidence="4" id="KW-0645">Protease</keyword>
<dbReference type="GO" id="GO:0008237">
    <property type="term" value="F:metallopeptidase activity"/>
    <property type="evidence" value="ECO:0007669"/>
    <property type="project" value="UniProtKB-KW"/>
</dbReference>
<dbReference type="AlphaFoldDB" id="A0A4S3B3B7"/>
<dbReference type="PANTHER" id="PTHR36435">
    <property type="entry name" value="SLR1288 PROTEIN"/>
    <property type="match status" value="1"/>
</dbReference>
<evidence type="ECO:0000313" key="5">
    <source>
        <dbReference type="Proteomes" id="UP000310506"/>
    </source>
</evidence>
<organism evidence="4 5">
    <name type="scientific">Vagococcus silagei</name>
    <dbReference type="NCBI Taxonomy" id="2508885"/>
    <lineage>
        <taxon>Bacteria</taxon>
        <taxon>Bacillati</taxon>
        <taxon>Bacillota</taxon>
        <taxon>Bacilli</taxon>
        <taxon>Lactobacillales</taxon>
        <taxon>Enterococcaceae</taxon>
        <taxon>Vagococcus</taxon>
    </lineage>
</organism>
<proteinExistence type="inferred from homology"/>